<feature type="domain" description="Four-carbon acid sugar kinase nucleotide binding" evidence="8">
    <location>
        <begin position="248"/>
        <end position="417"/>
    </location>
</feature>
<evidence type="ECO:0000259" key="7">
    <source>
        <dbReference type="Pfam" id="PF07005"/>
    </source>
</evidence>
<protein>
    <submittedName>
        <fullName evidence="9">Uncharacterized protein YgbK (DUF1537 family)</fullName>
    </submittedName>
</protein>
<keyword evidence="3" id="KW-0547">Nucleotide-binding</keyword>
<keyword evidence="4" id="KW-0418">Kinase</keyword>
<dbReference type="Pfam" id="PF17042">
    <property type="entry name" value="NBD_C"/>
    <property type="match status" value="1"/>
</dbReference>
<evidence type="ECO:0000259" key="8">
    <source>
        <dbReference type="Pfam" id="PF17042"/>
    </source>
</evidence>
<evidence type="ECO:0000313" key="10">
    <source>
        <dbReference type="Proteomes" id="UP001232445"/>
    </source>
</evidence>
<evidence type="ECO:0000256" key="2">
    <source>
        <dbReference type="ARBA" id="ARBA00022679"/>
    </source>
</evidence>
<feature type="domain" description="Four-carbon acid sugar kinase N-terminal" evidence="7">
    <location>
        <begin position="3"/>
        <end position="225"/>
    </location>
</feature>
<dbReference type="EMBL" id="JAUSUQ010000009">
    <property type="protein sequence ID" value="MDQ0339670.1"/>
    <property type="molecule type" value="Genomic_DNA"/>
</dbReference>
<evidence type="ECO:0000256" key="5">
    <source>
        <dbReference type="ARBA" id="ARBA00022840"/>
    </source>
</evidence>
<comment type="similarity">
    <text evidence="1">Belongs to the four-carbon acid sugar kinase family.</text>
</comment>
<dbReference type="Pfam" id="PF07005">
    <property type="entry name" value="SBD_N"/>
    <property type="match status" value="1"/>
</dbReference>
<keyword evidence="10" id="KW-1185">Reference proteome</keyword>
<evidence type="ECO:0000256" key="1">
    <source>
        <dbReference type="ARBA" id="ARBA00005715"/>
    </source>
</evidence>
<reference evidence="9 10" key="1">
    <citation type="submission" date="2023-07" db="EMBL/GenBank/DDBJ databases">
        <title>Genomic Encyclopedia of Type Strains, Phase IV (KMG-IV): sequencing the most valuable type-strain genomes for metagenomic binning, comparative biology and taxonomic classification.</title>
        <authorList>
            <person name="Goeker M."/>
        </authorList>
    </citation>
    <scope>NUCLEOTIDE SEQUENCE [LARGE SCALE GENOMIC DNA]</scope>
    <source>
        <strain evidence="9 10">DSM 17740</strain>
    </source>
</reference>
<proteinExistence type="inferred from homology"/>
<organism evidence="9 10">
    <name type="scientific">Caldalkalibacillus uzonensis</name>
    <dbReference type="NCBI Taxonomy" id="353224"/>
    <lineage>
        <taxon>Bacteria</taxon>
        <taxon>Bacillati</taxon>
        <taxon>Bacillota</taxon>
        <taxon>Bacilli</taxon>
        <taxon>Bacillales</taxon>
        <taxon>Bacillaceae</taxon>
        <taxon>Caldalkalibacillus</taxon>
    </lineage>
</organism>
<dbReference type="InterPro" id="IPR042213">
    <property type="entry name" value="NBD_C_sf"/>
</dbReference>
<comment type="caution">
    <text evidence="9">The sequence shown here is derived from an EMBL/GenBank/DDBJ whole genome shotgun (WGS) entry which is preliminary data.</text>
</comment>
<accession>A0ABU0CTB6</accession>
<dbReference type="Gene3D" id="3.40.980.20">
    <property type="entry name" value="Four-carbon acid sugar kinase, nucleotide binding domain"/>
    <property type="match status" value="1"/>
</dbReference>
<keyword evidence="5" id="KW-0067">ATP-binding</keyword>
<dbReference type="InterPro" id="IPR010737">
    <property type="entry name" value="4-carb_acid_sugar_kinase_N"/>
</dbReference>
<evidence type="ECO:0000256" key="3">
    <source>
        <dbReference type="ARBA" id="ARBA00022741"/>
    </source>
</evidence>
<dbReference type="InterPro" id="IPR037051">
    <property type="entry name" value="4-carb_acid_sugar_kinase_N_sf"/>
</dbReference>
<dbReference type="InterPro" id="IPR031475">
    <property type="entry name" value="NBD_C"/>
</dbReference>
<evidence type="ECO:0000313" key="9">
    <source>
        <dbReference type="EMBL" id="MDQ0339670.1"/>
    </source>
</evidence>
<dbReference type="SUPFAM" id="SSF142764">
    <property type="entry name" value="YgbK-like"/>
    <property type="match status" value="1"/>
</dbReference>
<evidence type="ECO:0000256" key="4">
    <source>
        <dbReference type="ARBA" id="ARBA00022777"/>
    </source>
</evidence>
<evidence type="ECO:0000256" key="6">
    <source>
        <dbReference type="ARBA" id="ARBA00023277"/>
    </source>
</evidence>
<gene>
    <name evidence="9" type="ORF">J2S00_002463</name>
</gene>
<dbReference type="RefSeq" id="WP_307340030.1">
    <property type="nucleotide sequence ID" value="NZ_JAUSUQ010000009.1"/>
</dbReference>
<dbReference type="Gene3D" id="3.40.50.10840">
    <property type="entry name" value="Putative sugar-binding, N-terminal domain"/>
    <property type="match status" value="1"/>
</dbReference>
<keyword evidence="2" id="KW-0808">Transferase</keyword>
<dbReference type="Proteomes" id="UP001232445">
    <property type="component" value="Unassembled WGS sequence"/>
</dbReference>
<keyword evidence="6" id="KW-0119">Carbohydrate metabolism</keyword>
<name>A0ABU0CTB6_9BACI</name>
<sequence>MKIAIIADDLTGANDSGVQLARYGLKTSVLLDPQPGHWVSSDAVVIDTDSRSVCAEEAYRRVKAAAQMVKAYHPIIYKKIDSTLRGNIGAEIDAVYDAIQPAFVVIAPGYPQNGRTVSNGYHYLHGTLLHETEISRDPKSPVRESYIPALLASQTKRPVGLITRKTLQLGFEEFKNKLDEWRLKETPYIVFDSETEEDLQNLAQYVHDIDEAVVWVGSAGLANHLPEIYHWQRPKKEIMIPENQDPVLFVVGSVSQVSRKQLDRALALSDVKGIQLHSLQLVRGNKCRSEETERALQQAKQWAEQGYHIALYSSASPHEVKQAQEEGKTRGLTPADVGNLISESLGMVASKLIQLGYFKGMLLTGGDTARQVCNNLGVKGFELLDELETGVPIGTLINGLNQYVITKAGAFGSEHTFIRAIKRLQGVDAK</sequence>